<accession>A0A0B7F6K6</accession>
<organism evidence="2 3">
    <name type="scientific">Thanatephorus cucumeris (strain AG1-IB / isolate 7/3/14)</name>
    <name type="common">Lettuce bottom rot fungus</name>
    <name type="synonym">Rhizoctonia solani</name>
    <dbReference type="NCBI Taxonomy" id="1108050"/>
    <lineage>
        <taxon>Eukaryota</taxon>
        <taxon>Fungi</taxon>
        <taxon>Dikarya</taxon>
        <taxon>Basidiomycota</taxon>
        <taxon>Agaricomycotina</taxon>
        <taxon>Agaricomycetes</taxon>
        <taxon>Cantharellales</taxon>
        <taxon>Ceratobasidiaceae</taxon>
        <taxon>Rhizoctonia</taxon>
        <taxon>Rhizoctonia solani AG-1</taxon>
    </lineage>
</organism>
<dbReference type="AlphaFoldDB" id="A0A0B7F6K6"/>
<reference evidence="2 3" key="1">
    <citation type="submission" date="2014-11" db="EMBL/GenBank/DDBJ databases">
        <authorList>
            <person name="Wibberg Daniel"/>
        </authorList>
    </citation>
    <scope>NUCLEOTIDE SEQUENCE [LARGE SCALE GENOMIC DNA]</scope>
    <source>
        <strain evidence="2">Rhizoctonia solani AG1-IB 7/3/14</strain>
    </source>
</reference>
<dbReference type="Proteomes" id="UP000059188">
    <property type="component" value="Unassembled WGS sequence"/>
</dbReference>
<sequence length="566" mass="62725">MSFSNPKVHATKGSFVNSNSFVIGSSNSLFASSGKSRTQKPHIINFTKEGNDWRKGETEAWYQEQKKLTTTFKSLEYRKERVYPFLHEFIVVDLGDETVCRFDRRGDVNSRANVLVGEPIPSEDTAHVISKNDEDGFYSNINKNSDLILRMKFPEGQDLLTILAICYGIQVNKNTQAYTLTRYNCYFFSWMIITATARCTVDWAVLAQEEKLWTTLVTSVIGGLNQDPGPGSKTIISTTSTAKNKRETVAPTQFVGSAYLVQILQKALDETREEIQKSLAELILHSTIDKAMHEVSESSAWKAASYAARNHASHAARDAAMEAVIETMWRDIISSTDGKDLWEKRCLRAEECVKESSAAAASVAGHRFTMLLPSIPGPDPEQSSATPANGEEVPAPPAKWETAWDVSWNKSWASPKNANADTNSDPDSLKNSISISERAKAAWIKAWEEACKANDVYVPLISRGVAVHVTQNLPQAVPEVLQFETDSSVIKKMVKALNPIKGSSTSELQEWVKARILEHCQRVALITAGAQHPSRTEFEDTMKGVWASTVGCLSDIARHREITGSV</sequence>
<dbReference type="EMBL" id="LN679230">
    <property type="protein sequence ID" value="CEL53706.1"/>
    <property type="molecule type" value="Genomic_DNA"/>
</dbReference>
<name>A0A0B7F6K6_THACB</name>
<evidence type="ECO:0000313" key="2">
    <source>
        <dbReference type="EMBL" id="CEL53706.1"/>
    </source>
</evidence>
<evidence type="ECO:0000313" key="3">
    <source>
        <dbReference type="Proteomes" id="UP000059188"/>
    </source>
</evidence>
<protein>
    <submittedName>
        <fullName evidence="2">Uncharacterized protein</fullName>
    </submittedName>
</protein>
<evidence type="ECO:0000256" key="1">
    <source>
        <dbReference type="SAM" id="MobiDB-lite"/>
    </source>
</evidence>
<keyword evidence="3" id="KW-1185">Reference proteome</keyword>
<feature type="region of interest" description="Disordered" evidence="1">
    <location>
        <begin position="371"/>
        <end position="399"/>
    </location>
</feature>
<dbReference type="OrthoDB" id="3246233at2759"/>
<gene>
    <name evidence="2" type="ORF">RSOLAG1IB_11442</name>
</gene>
<proteinExistence type="predicted"/>